<feature type="region of interest" description="Disordered" evidence="1">
    <location>
        <begin position="118"/>
        <end position="146"/>
    </location>
</feature>
<name>A0A914W6S4_9BILA</name>
<dbReference type="AlphaFoldDB" id="A0A914W6S4"/>
<keyword evidence="2" id="KW-0812">Transmembrane</keyword>
<organism evidence="3 4">
    <name type="scientific">Plectus sambesii</name>
    <dbReference type="NCBI Taxonomy" id="2011161"/>
    <lineage>
        <taxon>Eukaryota</taxon>
        <taxon>Metazoa</taxon>
        <taxon>Ecdysozoa</taxon>
        <taxon>Nematoda</taxon>
        <taxon>Chromadorea</taxon>
        <taxon>Plectida</taxon>
        <taxon>Plectina</taxon>
        <taxon>Plectoidea</taxon>
        <taxon>Plectidae</taxon>
        <taxon>Plectus</taxon>
    </lineage>
</organism>
<dbReference type="SUPFAM" id="SSF81321">
    <property type="entry name" value="Family A G protein-coupled receptor-like"/>
    <property type="match status" value="1"/>
</dbReference>
<feature type="compositionally biased region" description="Polar residues" evidence="1">
    <location>
        <begin position="132"/>
        <end position="146"/>
    </location>
</feature>
<sequence length="146" mass="16394">MNELDYNGRHLTDHEKQSHEIAKIVQYIGIVFLICYCYPTFLNIMELIAKAWLARNTAYLVYDIYSLIMIINICSVFALFIAFSPPFRSELRSLLQSVGCMRFNGPITLPNAIKSPFKRQSGDGQAGDVSIDPQSVASQPSAEAQI</sequence>
<dbReference type="WBParaSite" id="PSAMB.scaffold318size56924.g4590.t1">
    <property type="protein sequence ID" value="PSAMB.scaffold318size56924.g4590.t1"/>
    <property type="gene ID" value="PSAMB.scaffold318size56924.g4590"/>
</dbReference>
<evidence type="ECO:0000313" key="4">
    <source>
        <dbReference type="WBParaSite" id="PSAMB.scaffold318size56924.g4590.t1"/>
    </source>
</evidence>
<accession>A0A914W6S4</accession>
<dbReference type="Proteomes" id="UP000887566">
    <property type="component" value="Unplaced"/>
</dbReference>
<protein>
    <submittedName>
        <fullName evidence="4">Uncharacterized protein</fullName>
    </submittedName>
</protein>
<dbReference type="Gene3D" id="1.20.1070.10">
    <property type="entry name" value="Rhodopsin 7-helix transmembrane proteins"/>
    <property type="match status" value="1"/>
</dbReference>
<feature type="transmembrane region" description="Helical" evidence="2">
    <location>
        <begin position="24"/>
        <end position="44"/>
    </location>
</feature>
<evidence type="ECO:0000256" key="2">
    <source>
        <dbReference type="SAM" id="Phobius"/>
    </source>
</evidence>
<evidence type="ECO:0000256" key="1">
    <source>
        <dbReference type="SAM" id="MobiDB-lite"/>
    </source>
</evidence>
<keyword evidence="2" id="KW-0472">Membrane</keyword>
<evidence type="ECO:0000313" key="3">
    <source>
        <dbReference type="Proteomes" id="UP000887566"/>
    </source>
</evidence>
<reference evidence="4" key="1">
    <citation type="submission" date="2022-11" db="UniProtKB">
        <authorList>
            <consortium name="WormBaseParasite"/>
        </authorList>
    </citation>
    <scope>IDENTIFICATION</scope>
</reference>
<keyword evidence="3" id="KW-1185">Reference proteome</keyword>
<keyword evidence="2" id="KW-1133">Transmembrane helix</keyword>
<feature type="transmembrane region" description="Helical" evidence="2">
    <location>
        <begin position="64"/>
        <end position="83"/>
    </location>
</feature>
<proteinExistence type="predicted"/>